<evidence type="ECO:0000313" key="1">
    <source>
        <dbReference type="EMBL" id="OPH38005.1"/>
    </source>
</evidence>
<accession>A0A378QRK2</accession>
<sequence length="74" mass="8138">MLVAYQAKIVGNQIHWIDTPPDVSDVDVLILPKPKQEQATKPKRQMPDILKGCGRQVGDIVDTGELSAEWTPSA</sequence>
<dbReference type="Proteomes" id="UP000254618">
    <property type="component" value="Unassembled WGS sequence"/>
</dbReference>
<protein>
    <submittedName>
        <fullName evidence="2">Uncharacterized protein</fullName>
    </submittedName>
</protein>
<proteinExistence type="predicted"/>
<gene>
    <name evidence="1" type="ORF">B5J93_07220</name>
    <name evidence="2" type="ORF">NCTC11012_01760</name>
</gene>
<dbReference type="AlphaFoldDB" id="A0A378QRK2"/>
<dbReference type="Proteomes" id="UP000190777">
    <property type="component" value="Unassembled WGS sequence"/>
</dbReference>
<dbReference type="RefSeq" id="WP_079325776.1">
    <property type="nucleotide sequence ID" value="NZ_MXAP01000069.1"/>
</dbReference>
<reference evidence="1 3" key="1">
    <citation type="submission" date="2017-03" db="EMBL/GenBank/DDBJ databases">
        <title>Draft genome sequence of Moraxella equi CCUG 4950T type strain.</title>
        <authorList>
            <person name="Salva-Serra F."/>
            <person name="Engstrom-Jakobsson H."/>
            <person name="Thorell K."/>
            <person name="Jaen-Luchoro D."/>
            <person name="Gonzales-Siles L."/>
            <person name="Karlsson R."/>
            <person name="Yazdan S."/>
            <person name="Boulund F."/>
            <person name="Johnning A."/>
            <person name="Engstrand L."/>
            <person name="Kristiansson E."/>
            <person name="Moore E."/>
        </authorList>
    </citation>
    <scope>NUCLEOTIDE SEQUENCE [LARGE SCALE GENOMIC DNA]</scope>
    <source>
        <strain evidence="1 3">CCUG 4950</strain>
    </source>
</reference>
<dbReference type="EMBL" id="UGQF01000001">
    <property type="protein sequence ID" value="STZ03507.1"/>
    <property type="molecule type" value="Genomic_DNA"/>
</dbReference>
<dbReference type="EMBL" id="MXAP01000069">
    <property type="protein sequence ID" value="OPH38005.1"/>
    <property type="molecule type" value="Genomic_DNA"/>
</dbReference>
<keyword evidence="3" id="KW-1185">Reference proteome</keyword>
<evidence type="ECO:0000313" key="4">
    <source>
        <dbReference type="Proteomes" id="UP000254618"/>
    </source>
</evidence>
<organism evidence="2 4">
    <name type="scientific">Moraxella equi</name>
    <dbReference type="NCBI Taxonomy" id="60442"/>
    <lineage>
        <taxon>Bacteria</taxon>
        <taxon>Pseudomonadati</taxon>
        <taxon>Pseudomonadota</taxon>
        <taxon>Gammaproteobacteria</taxon>
        <taxon>Moraxellales</taxon>
        <taxon>Moraxellaceae</taxon>
        <taxon>Moraxella</taxon>
    </lineage>
</organism>
<evidence type="ECO:0000313" key="3">
    <source>
        <dbReference type="Proteomes" id="UP000190777"/>
    </source>
</evidence>
<name>A0A378QRK2_9GAMM</name>
<reference evidence="2 4" key="2">
    <citation type="submission" date="2018-06" db="EMBL/GenBank/DDBJ databases">
        <authorList>
            <consortium name="Pathogen Informatics"/>
            <person name="Doyle S."/>
        </authorList>
    </citation>
    <scope>NUCLEOTIDE SEQUENCE [LARGE SCALE GENOMIC DNA]</scope>
    <source>
        <strain evidence="2 4">NCTC11012</strain>
    </source>
</reference>
<evidence type="ECO:0000313" key="2">
    <source>
        <dbReference type="EMBL" id="STZ03507.1"/>
    </source>
</evidence>